<name>A0ABM7HJM6_MYCME</name>
<accession>A0ABM7HJM6</accession>
<proteinExistence type="predicted"/>
<gene>
    <name evidence="1" type="ORF">MMAGJ_00080</name>
</gene>
<evidence type="ECO:0000313" key="1">
    <source>
        <dbReference type="EMBL" id="BBX30726.1"/>
    </source>
</evidence>
<dbReference type="EMBL" id="AP022567">
    <property type="protein sequence ID" value="BBX30726.1"/>
    <property type="molecule type" value="Genomic_DNA"/>
</dbReference>
<protein>
    <recommendedName>
        <fullName evidence="3">Secreted protein</fullName>
    </recommendedName>
</protein>
<reference evidence="1 2" key="1">
    <citation type="journal article" date="2019" name="Emerg. Microbes Infect.">
        <title>Comprehensive subspecies identification of 175 nontuberculous mycobacteria species based on 7547 genomic profiles.</title>
        <authorList>
            <person name="Matsumoto Y."/>
            <person name="Kinjo T."/>
            <person name="Motooka D."/>
            <person name="Nabeya D."/>
            <person name="Jung N."/>
            <person name="Uechi K."/>
            <person name="Horii T."/>
            <person name="Iida T."/>
            <person name="Fujita J."/>
            <person name="Nakamura S."/>
        </authorList>
    </citation>
    <scope>NUCLEOTIDE SEQUENCE [LARGE SCALE GENOMIC DNA]</scope>
    <source>
        <strain evidence="1 2">JCM 12375</strain>
    </source>
</reference>
<dbReference type="Proteomes" id="UP000465622">
    <property type="component" value="Chromosome"/>
</dbReference>
<organism evidence="1 2">
    <name type="scientific">Mycolicibacterium mageritense</name>
    <name type="common">Mycobacterium mageritense</name>
    <dbReference type="NCBI Taxonomy" id="53462"/>
    <lineage>
        <taxon>Bacteria</taxon>
        <taxon>Bacillati</taxon>
        <taxon>Actinomycetota</taxon>
        <taxon>Actinomycetes</taxon>
        <taxon>Mycobacteriales</taxon>
        <taxon>Mycobacteriaceae</taxon>
        <taxon>Mycolicibacterium</taxon>
    </lineage>
</organism>
<evidence type="ECO:0008006" key="3">
    <source>
        <dbReference type="Google" id="ProtNLM"/>
    </source>
</evidence>
<keyword evidence="2" id="KW-1185">Reference proteome</keyword>
<evidence type="ECO:0000313" key="2">
    <source>
        <dbReference type="Proteomes" id="UP000465622"/>
    </source>
</evidence>
<sequence>MSLSALHTNSCTVSAAAAVVGAAVKVGIGAFGVVTAGELIAVPAVVVVPHADSAIAVTTAAVTVAQRFRVPIPDTTLGTNSSVPVARGRDTLRLIS</sequence>